<dbReference type="Proteomes" id="UP001589814">
    <property type="component" value="Unassembled WGS sequence"/>
</dbReference>
<comment type="caution">
    <text evidence="2">The sequence shown here is derived from an EMBL/GenBank/DDBJ whole genome shotgun (WGS) entry which is preliminary data.</text>
</comment>
<proteinExistence type="predicted"/>
<evidence type="ECO:0000313" key="2">
    <source>
        <dbReference type="EMBL" id="MFC0266983.1"/>
    </source>
</evidence>
<dbReference type="Gene3D" id="2.40.128.140">
    <property type="entry name" value="Outer membrane protein"/>
    <property type="match status" value="1"/>
</dbReference>
<keyword evidence="3" id="KW-1185">Reference proteome</keyword>
<protein>
    <submittedName>
        <fullName evidence="2">Lipid A deacylase LpxR family protein</fullName>
    </submittedName>
</protein>
<feature type="chain" id="PRO_5046240677" evidence="1">
    <location>
        <begin position="21"/>
        <end position="325"/>
    </location>
</feature>
<dbReference type="InterPro" id="IPR018707">
    <property type="entry name" value="LpxR"/>
</dbReference>
<dbReference type="RefSeq" id="WP_019952735.1">
    <property type="nucleotide sequence ID" value="NZ_JBHLVX010000012.1"/>
</dbReference>
<dbReference type="EMBL" id="JBHLVX010000012">
    <property type="protein sequence ID" value="MFC0266983.1"/>
    <property type="molecule type" value="Genomic_DNA"/>
</dbReference>
<feature type="signal peptide" evidence="1">
    <location>
        <begin position="1"/>
        <end position="20"/>
    </location>
</feature>
<sequence length="325" mass="36157">MHSRALLLGACLLCPVTAMADGVASFKLSNDFFSARDSDGHYTNGAEFSWAFTPGDNHWTRRLADGLPGWSPQSVDAVAYRFGQQIYTPEDIEESALIEDDRPWAGYLYAGLSLYGNDLSPEWRINDALSLDVGMVGPASGGELVQENFHHLIGSREPEGWHNQLNNEPTATLAWQRSWWYRDRLGGLALEYGPNTGLALGNLHDHVSLGAAVRLGPRLDNQFATPGIAPNTSGNPLFSRDGGFNWSLLAQFQGRFVARNLFLDGNTFESSHSVDRRQWVGDLQLGGNINRDRFSLRLVTVTRTRQFEQQDGNDYFGTLIFSSWL</sequence>
<evidence type="ECO:0000256" key="1">
    <source>
        <dbReference type="SAM" id="SignalP"/>
    </source>
</evidence>
<keyword evidence="1" id="KW-0732">Signal</keyword>
<organism evidence="2 3">
    <name type="scientific">Kushneria aurantia</name>
    <dbReference type="NCBI Taxonomy" id="504092"/>
    <lineage>
        <taxon>Bacteria</taxon>
        <taxon>Pseudomonadati</taxon>
        <taxon>Pseudomonadota</taxon>
        <taxon>Gammaproteobacteria</taxon>
        <taxon>Oceanospirillales</taxon>
        <taxon>Halomonadaceae</taxon>
        <taxon>Kushneria</taxon>
    </lineage>
</organism>
<reference evidence="2 3" key="1">
    <citation type="submission" date="2024-09" db="EMBL/GenBank/DDBJ databases">
        <authorList>
            <person name="Sun Q."/>
            <person name="Mori K."/>
        </authorList>
    </citation>
    <scope>NUCLEOTIDE SEQUENCE [LARGE SCALE GENOMIC DNA]</scope>
    <source>
        <strain evidence="2 3">CCM 7415</strain>
    </source>
</reference>
<accession>A0ABV6G0G2</accession>
<name>A0ABV6G0G2_9GAMM</name>
<evidence type="ECO:0000313" key="3">
    <source>
        <dbReference type="Proteomes" id="UP001589814"/>
    </source>
</evidence>
<gene>
    <name evidence="2" type="ORF">ACFFHW_03040</name>
</gene>
<dbReference type="InterPro" id="IPR037107">
    <property type="entry name" value="Put_OMP_sf"/>
</dbReference>
<dbReference type="Pfam" id="PF09982">
    <property type="entry name" value="LpxR"/>
    <property type="match status" value="1"/>
</dbReference>